<feature type="signal peptide" evidence="1">
    <location>
        <begin position="1"/>
        <end position="16"/>
    </location>
</feature>
<feature type="chain" id="PRO_5040774338" description="Apple domain-containing protein" evidence="1">
    <location>
        <begin position="17"/>
        <end position="685"/>
    </location>
</feature>
<organism evidence="2 3">
    <name type="scientific">Xylaria arbuscula</name>
    <dbReference type="NCBI Taxonomy" id="114810"/>
    <lineage>
        <taxon>Eukaryota</taxon>
        <taxon>Fungi</taxon>
        <taxon>Dikarya</taxon>
        <taxon>Ascomycota</taxon>
        <taxon>Pezizomycotina</taxon>
        <taxon>Sordariomycetes</taxon>
        <taxon>Xylariomycetidae</taxon>
        <taxon>Xylariales</taxon>
        <taxon>Xylariaceae</taxon>
        <taxon>Xylaria</taxon>
    </lineage>
</organism>
<keyword evidence="1" id="KW-0732">Signal</keyword>
<dbReference type="AlphaFoldDB" id="A0A9W8NBH1"/>
<name>A0A9W8NBH1_9PEZI</name>
<evidence type="ECO:0000313" key="2">
    <source>
        <dbReference type="EMBL" id="KAJ3567049.1"/>
    </source>
</evidence>
<dbReference type="PANTHER" id="PTHR36578:SF2">
    <property type="entry name" value="PA14 DOMAIN-CONTAINING PROTEIN"/>
    <property type="match status" value="1"/>
</dbReference>
<accession>A0A9W8NBH1</accession>
<proteinExistence type="predicted"/>
<dbReference type="Proteomes" id="UP001148614">
    <property type="component" value="Unassembled WGS sequence"/>
</dbReference>
<comment type="caution">
    <text evidence="2">The sequence shown here is derived from an EMBL/GenBank/DDBJ whole genome shotgun (WGS) entry which is preliminary data.</text>
</comment>
<evidence type="ECO:0000313" key="3">
    <source>
        <dbReference type="Proteomes" id="UP001148614"/>
    </source>
</evidence>
<protein>
    <recommendedName>
        <fullName evidence="4">Apple domain-containing protein</fullName>
    </recommendedName>
</protein>
<dbReference type="PANTHER" id="PTHR36578">
    <property type="entry name" value="CHROMOSOME 15, WHOLE GENOME SHOTGUN SEQUENCE"/>
    <property type="match status" value="1"/>
</dbReference>
<dbReference type="VEuPathDB" id="FungiDB:F4678DRAFT_248643"/>
<evidence type="ECO:0000256" key="1">
    <source>
        <dbReference type="SAM" id="SignalP"/>
    </source>
</evidence>
<dbReference type="EMBL" id="JANPWZ010001285">
    <property type="protein sequence ID" value="KAJ3567049.1"/>
    <property type="molecule type" value="Genomic_DNA"/>
</dbReference>
<reference evidence="2" key="1">
    <citation type="submission" date="2022-07" db="EMBL/GenBank/DDBJ databases">
        <title>Genome Sequence of Xylaria arbuscula.</title>
        <authorList>
            <person name="Buettner E."/>
        </authorList>
    </citation>
    <scope>NUCLEOTIDE SEQUENCE</scope>
    <source>
        <strain evidence="2">VT107</strain>
    </source>
</reference>
<gene>
    <name evidence="2" type="ORF">NPX13_g6908</name>
</gene>
<evidence type="ECO:0008006" key="4">
    <source>
        <dbReference type="Google" id="ProtNLM"/>
    </source>
</evidence>
<sequence length="685" mass="72608">MRYSLAFSALVAFCTAQELPWDVIDSADPPPTVTVPWGAAGATIIPYHSETAIAAVVADVVSDPLPQATNLPDIPEKRDIIKRACQPQTLGNGPVPEDDSAAGFLSFSAFKEAALSATTPNGYALNYRNLDSSSNAYGYMGFTLMDSYDTQSCASQCTSIQGCRSFNIFFERDPAIQPGDDCPNPKSTTLIKCVFWGGPTSVDNSKNTGFRYFDFDIVIAGSNAYDSLTAPLEDGYATPTSLGNAQLNAPMDCGGFDTYLGTKMFTDGPFDPALCAAACTAQSEYNLANPPPTGSAQTCQFFNTYLLLKNGLSQGQVCSMYTMSWDVEYAPANEGQWRDDDHYSFAYSFTYANATSPGSPRIPCPVVSASSLIAASTLEPYCNTLLGYTTPVITTTQVDTLTVPSTTIRSTYTRVTTLTSTTATTLRITSGSPIVFTPAPTAGQALPRDLPVADVPKALQTFSADVISSACALQPNVTPITSTSTSVATSTSTVTDGQTTVVTTGIVIRTSRTTVTTTATTFVPPDPTNTLWVSPAVTEAGKFLKIGVSGDGVLAQSNFAPDGRQGFRLTSDGYLYSTSFGKYVTGDVSYLSRQGINPVMVFSTTADKSKAAPIFRGTDNGDGTTQIHLVDPSNNREHGFCAVVFGGGGVVADYQIGFYVMGYSFTQSSLGTFCKPTVMTVRNEA</sequence>
<keyword evidence="3" id="KW-1185">Reference proteome</keyword>